<feature type="chain" id="PRO_5032863034" description="C-type lectin domain-containing protein" evidence="2">
    <location>
        <begin position="27"/>
        <end position="612"/>
    </location>
</feature>
<name>A0A8B6C3U0_MYTGA</name>
<dbReference type="SUPFAM" id="SSF56436">
    <property type="entry name" value="C-type lectin-like"/>
    <property type="match status" value="1"/>
</dbReference>
<feature type="signal peptide" evidence="2">
    <location>
        <begin position="1"/>
        <end position="26"/>
    </location>
</feature>
<dbReference type="PANTHER" id="PTHR32046">
    <property type="entry name" value="G DOMAIN-CONTAINING PROTEIN"/>
    <property type="match status" value="1"/>
</dbReference>
<dbReference type="EMBL" id="UYJE01001145">
    <property type="protein sequence ID" value="VDH99485.1"/>
    <property type="molecule type" value="Genomic_DNA"/>
</dbReference>
<evidence type="ECO:0000256" key="2">
    <source>
        <dbReference type="SAM" id="SignalP"/>
    </source>
</evidence>
<dbReference type="InterPro" id="IPR016186">
    <property type="entry name" value="C-type_lectin-like/link_sf"/>
</dbReference>
<sequence>MGITFLHSFSVLNLVLLLTFPDKGSTECPIGWNHFGSSCYFFSHELFNWLDAEFSCRAHNARLAEVQSKEQSTFLVNMCRTEGPGISYWLGGRDDVVEGRWMWAQTDQVFNFTDWYPNIPDNVAGNENCLHMYAPWKLKWNDVTCAGLYRFICEKESALSQTEWITCYTIYNDASSRINYTINLIDTPGFGDTRGLTQDARIVSQIRELFTAKGEKGVAFLDAVCFILKAPDARLTTTQKYIFESILALFGKDIVDNICTLVTFADGQIPPVLAGLEALPGKPIPYKDHFPFNNSALFVNNVDKDQASLSPSFWEMGIKSCEKFFQKVLSLKTKSLLLTSEVLAKRGKLEINILHLQHEIDKGLSKINSLEQEVTIFTKFKSQINENKNFQYTVKEEHVEKVDISGQGIYTTTCLVCNFTCHDNCIHADDSNKYYCGAMTNGICQYCPKKCIWSAHSNVSYIYKSKTRMVNKTYSGMLSKYQEASQKKLTQTQLIQKMTDDIKICECGIQVMIEEITTCTNRIKEIALRPDPLSTVEYIELMMESEKLEKKSGFQLRIKTLEECKKRAQYGKSYQFFTDRLKDTQTALAQSDQQEPAGFFDNAKQKLKNLFN</sequence>
<comment type="caution">
    <text evidence="4">The sequence shown here is derived from an EMBL/GenBank/DDBJ whole genome shotgun (WGS) entry which is preliminary data.</text>
</comment>
<reference evidence="4" key="1">
    <citation type="submission" date="2018-11" db="EMBL/GenBank/DDBJ databases">
        <authorList>
            <person name="Alioto T."/>
            <person name="Alioto T."/>
        </authorList>
    </citation>
    <scope>NUCLEOTIDE SEQUENCE</scope>
</reference>
<organism evidence="4 5">
    <name type="scientific">Mytilus galloprovincialis</name>
    <name type="common">Mediterranean mussel</name>
    <dbReference type="NCBI Taxonomy" id="29158"/>
    <lineage>
        <taxon>Eukaryota</taxon>
        <taxon>Metazoa</taxon>
        <taxon>Spiralia</taxon>
        <taxon>Lophotrochozoa</taxon>
        <taxon>Mollusca</taxon>
        <taxon>Bivalvia</taxon>
        <taxon>Autobranchia</taxon>
        <taxon>Pteriomorphia</taxon>
        <taxon>Mytilida</taxon>
        <taxon>Mytiloidea</taxon>
        <taxon>Mytilidae</taxon>
        <taxon>Mytilinae</taxon>
        <taxon>Mytilus</taxon>
    </lineage>
</organism>
<keyword evidence="5" id="KW-1185">Reference proteome</keyword>
<keyword evidence="1" id="KW-1015">Disulfide bond</keyword>
<protein>
    <recommendedName>
        <fullName evidence="3">C-type lectin domain-containing protein</fullName>
    </recommendedName>
</protein>
<dbReference type="PROSITE" id="PS00615">
    <property type="entry name" value="C_TYPE_LECTIN_1"/>
    <property type="match status" value="1"/>
</dbReference>
<dbReference type="SUPFAM" id="SSF52540">
    <property type="entry name" value="P-loop containing nucleoside triphosphate hydrolases"/>
    <property type="match status" value="1"/>
</dbReference>
<dbReference type="InterPro" id="IPR016187">
    <property type="entry name" value="CTDL_fold"/>
</dbReference>
<dbReference type="InterPro" id="IPR001304">
    <property type="entry name" value="C-type_lectin-like"/>
</dbReference>
<dbReference type="SMART" id="SM00034">
    <property type="entry name" value="CLECT"/>
    <property type="match status" value="1"/>
</dbReference>
<dbReference type="Pfam" id="PF00059">
    <property type="entry name" value="Lectin_C"/>
    <property type="match status" value="1"/>
</dbReference>
<dbReference type="CDD" id="cd00037">
    <property type="entry name" value="CLECT"/>
    <property type="match status" value="1"/>
</dbReference>
<keyword evidence="2" id="KW-0732">Signal</keyword>
<dbReference type="InterPro" id="IPR018378">
    <property type="entry name" value="C-type_lectin_CS"/>
</dbReference>
<evidence type="ECO:0000313" key="4">
    <source>
        <dbReference type="EMBL" id="VDH99485.1"/>
    </source>
</evidence>
<accession>A0A8B6C3U0</accession>
<dbReference type="Gene3D" id="3.40.50.300">
    <property type="entry name" value="P-loop containing nucleotide triphosphate hydrolases"/>
    <property type="match status" value="1"/>
</dbReference>
<gene>
    <name evidence="4" type="ORF">MGAL_10B005550</name>
</gene>
<dbReference type="Proteomes" id="UP000596742">
    <property type="component" value="Unassembled WGS sequence"/>
</dbReference>
<dbReference type="Gene3D" id="3.10.100.10">
    <property type="entry name" value="Mannose-Binding Protein A, subunit A"/>
    <property type="match status" value="1"/>
</dbReference>
<evidence type="ECO:0000313" key="5">
    <source>
        <dbReference type="Proteomes" id="UP000596742"/>
    </source>
</evidence>
<proteinExistence type="predicted"/>
<feature type="domain" description="C-type lectin" evidence="3">
    <location>
        <begin position="35"/>
        <end position="154"/>
    </location>
</feature>
<dbReference type="InterPro" id="IPR027417">
    <property type="entry name" value="P-loop_NTPase"/>
</dbReference>
<evidence type="ECO:0000259" key="3">
    <source>
        <dbReference type="PROSITE" id="PS50041"/>
    </source>
</evidence>
<dbReference type="OrthoDB" id="6083555at2759"/>
<dbReference type="AlphaFoldDB" id="A0A8B6C3U0"/>
<dbReference type="PROSITE" id="PS50041">
    <property type="entry name" value="C_TYPE_LECTIN_2"/>
    <property type="match status" value="1"/>
</dbReference>
<evidence type="ECO:0000256" key="1">
    <source>
        <dbReference type="ARBA" id="ARBA00023157"/>
    </source>
</evidence>
<dbReference type="PANTHER" id="PTHR32046:SF14">
    <property type="match status" value="1"/>
</dbReference>